<evidence type="ECO:0000313" key="2">
    <source>
        <dbReference type="Proteomes" id="UP000297747"/>
    </source>
</evidence>
<dbReference type="EMBL" id="SPQA01000038">
    <property type="protein sequence ID" value="TFU29797.1"/>
    <property type="molecule type" value="Genomic_DNA"/>
</dbReference>
<accession>A0A4Y9FKS4</accession>
<name>A0A4Y9FKS4_STRAI</name>
<gene>
    <name evidence="1" type="ORF">E4U01_08635</name>
</gene>
<comment type="caution">
    <text evidence="1">The sequence shown here is derived from an EMBL/GenBank/DDBJ whole genome shotgun (WGS) entry which is preliminary data.</text>
</comment>
<organism evidence="1 2">
    <name type="scientific">Streptococcus acidominimus</name>
    <dbReference type="NCBI Taxonomy" id="1326"/>
    <lineage>
        <taxon>Bacteria</taxon>
        <taxon>Bacillati</taxon>
        <taxon>Bacillota</taxon>
        <taxon>Bacilli</taxon>
        <taxon>Lactobacillales</taxon>
        <taxon>Streptococcaceae</taxon>
        <taxon>Streptococcus</taxon>
    </lineage>
</organism>
<proteinExistence type="predicted"/>
<reference evidence="1 2" key="1">
    <citation type="submission" date="2019-03" db="EMBL/GenBank/DDBJ databases">
        <title>Diversity of the mouse oral microbiome.</title>
        <authorList>
            <person name="Joseph S."/>
            <person name="Aduse-Opoku J."/>
            <person name="Curtis M."/>
            <person name="Wade W."/>
            <person name="Hashim A."/>
        </authorList>
    </citation>
    <scope>NUCLEOTIDE SEQUENCE [LARGE SCALE GENOMIC DNA]</scope>
    <source>
        <strain evidence="1 2">HT4</strain>
    </source>
</reference>
<sequence length="68" mass="7804">MTILNTNQTSRVQKEQKLAESIWWLVELSYPLGLDLEEELEAFLSDKEKCFGMSDCQPISRRLSVASP</sequence>
<evidence type="ECO:0000313" key="1">
    <source>
        <dbReference type="EMBL" id="TFU29797.1"/>
    </source>
</evidence>
<dbReference type="AlphaFoldDB" id="A0A4Y9FKS4"/>
<dbReference type="Proteomes" id="UP000297747">
    <property type="component" value="Unassembled WGS sequence"/>
</dbReference>
<protein>
    <submittedName>
        <fullName evidence="1">Uncharacterized protein</fullName>
    </submittedName>
</protein>